<protein>
    <submittedName>
        <fullName evidence="2">GAF domain-containing protein</fullName>
    </submittedName>
</protein>
<accession>A0ABW5E4B8</accession>
<dbReference type="SUPFAM" id="SSF55781">
    <property type="entry name" value="GAF domain-like"/>
    <property type="match status" value="1"/>
</dbReference>
<sequence length="156" mass="16484">MKEAIEQLISQAPDLSSEGKASAVLTTVLEAFDCVTGTIHFLNPDSQMLELVVQQGVPPFLLDKVSLIPIGKGIAGAAAEQRGPVQICNLQTDTSGVAKPDAKKTDVAGSVAVPIMEGEVLKGTLGIGKTEAYDFSEQEINELNQVAHWLARARSV</sequence>
<gene>
    <name evidence="2" type="ORF">ACFSQZ_07480</name>
</gene>
<reference evidence="3" key="1">
    <citation type="journal article" date="2019" name="Int. J. Syst. Evol. Microbiol.">
        <title>The Global Catalogue of Microorganisms (GCM) 10K type strain sequencing project: providing services to taxonomists for standard genome sequencing and annotation.</title>
        <authorList>
            <consortium name="The Broad Institute Genomics Platform"/>
            <consortium name="The Broad Institute Genome Sequencing Center for Infectious Disease"/>
            <person name="Wu L."/>
            <person name="Ma J."/>
        </authorList>
    </citation>
    <scope>NUCLEOTIDE SEQUENCE [LARGE SCALE GENOMIC DNA]</scope>
    <source>
        <strain evidence="3">JCM 16545</strain>
    </source>
</reference>
<dbReference type="RefSeq" id="WP_377094353.1">
    <property type="nucleotide sequence ID" value="NZ_JBHSJM010000001.1"/>
</dbReference>
<evidence type="ECO:0000313" key="2">
    <source>
        <dbReference type="EMBL" id="MFD2276305.1"/>
    </source>
</evidence>
<keyword evidence="3" id="KW-1185">Reference proteome</keyword>
<dbReference type="InterPro" id="IPR029016">
    <property type="entry name" value="GAF-like_dom_sf"/>
</dbReference>
<dbReference type="Pfam" id="PF13185">
    <property type="entry name" value="GAF_2"/>
    <property type="match status" value="1"/>
</dbReference>
<dbReference type="InterPro" id="IPR003018">
    <property type="entry name" value="GAF"/>
</dbReference>
<evidence type="ECO:0000259" key="1">
    <source>
        <dbReference type="Pfam" id="PF13185"/>
    </source>
</evidence>
<dbReference type="Gene3D" id="3.30.450.40">
    <property type="match status" value="1"/>
</dbReference>
<name>A0ABW5E4B8_9BACT</name>
<organism evidence="2 3">
    <name type="scientific">Rubritalea spongiae</name>
    <dbReference type="NCBI Taxonomy" id="430797"/>
    <lineage>
        <taxon>Bacteria</taxon>
        <taxon>Pseudomonadati</taxon>
        <taxon>Verrucomicrobiota</taxon>
        <taxon>Verrucomicrobiia</taxon>
        <taxon>Verrucomicrobiales</taxon>
        <taxon>Rubritaleaceae</taxon>
        <taxon>Rubritalea</taxon>
    </lineage>
</organism>
<dbReference type="EMBL" id="JBHUJC010000020">
    <property type="protein sequence ID" value="MFD2276305.1"/>
    <property type="molecule type" value="Genomic_DNA"/>
</dbReference>
<proteinExistence type="predicted"/>
<comment type="caution">
    <text evidence="2">The sequence shown here is derived from an EMBL/GenBank/DDBJ whole genome shotgun (WGS) entry which is preliminary data.</text>
</comment>
<evidence type="ECO:0000313" key="3">
    <source>
        <dbReference type="Proteomes" id="UP001597297"/>
    </source>
</evidence>
<dbReference type="Proteomes" id="UP001597297">
    <property type="component" value="Unassembled WGS sequence"/>
</dbReference>
<feature type="domain" description="GAF" evidence="1">
    <location>
        <begin position="22"/>
        <end position="153"/>
    </location>
</feature>